<name>A0A7E5A2E7_PANRE</name>
<evidence type="ECO:0000313" key="3">
    <source>
        <dbReference type="WBParaSite" id="Pan_g9966.t1"/>
    </source>
</evidence>
<evidence type="ECO:0000313" key="2">
    <source>
        <dbReference type="Proteomes" id="UP000492821"/>
    </source>
</evidence>
<proteinExistence type="predicted"/>
<dbReference type="WBParaSite" id="Pan_g9966.t1">
    <property type="protein sequence ID" value="Pan_g9966.t1"/>
    <property type="gene ID" value="Pan_g9966"/>
</dbReference>
<keyword evidence="2" id="KW-1185">Reference proteome</keyword>
<dbReference type="Proteomes" id="UP000492821">
    <property type="component" value="Unassembled WGS sequence"/>
</dbReference>
<reference evidence="2" key="1">
    <citation type="journal article" date="2013" name="Genetics">
        <title>The draft genome and transcriptome of Panagrellus redivivus are shaped by the harsh demands of a free-living lifestyle.</title>
        <authorList>
            <person name="Srinivasan J."/>
            <person name="Dillman A.R."/>
            <person name="Macchietto M.G."/>
            <person name="Heikkinen L."/>
            <person name="Lakso M."/>
            <person name="Fracchia K.M."/>
            <person name="Antoshechkin I."/>
            <person name="Mortazavi A."/>
            <person name="Wong G."/>
            <person name="Sternberg P.W."/>
        </authorList>
    </citation>
    <scope>NUCLEOTIDE SEQUENCE [LARGE SCALE GENOMIC DNA]</scope>
    <source>
        <strain evidence="2">MT8872</strain>
    </source>
</reference>
<organism evidence="2 3">
    <name type="scientific">Panagrellus redivivus</name>
    <name type="common">Microworm</name>
    <dbReference type="NCBI Taxonomy" id="6233"/>
    <lineage>
        <taxon>Eukaryota</taxon>
        <taxon>Metazoa</taxon>
        <taxon>Ecdysozoa</taxon>
        <taxon>Nematoda</taxon>
        <taxon>Chromadorea</taxon>
        <taxon>Rhabditida</taxon>
        <taxon>Tylenchina</taxon>
        <taxon>Panagrolaimomorpha</taxon>
        <taxon>Panagrolaimoidea</taxon>
        <taxon>Panagrolaimidae</taxon>
        <taxon>Panagrellus</taxon>
    </lineage>
</organism>
<reference evidence="3" key="2">
    <citation type="submission" date="2020-10" db="UniProtKB">
        <authorList>
            <consortium name="WormBaseParasite"/>
        </authorList>
    </citation>
    <scope>IDENTIFICATION</scope>
</reference>
<accession>A0A7E5A2E7</accession>
<evidence type="ECO:0000256" key="1">
    <source>
        <dbReference type="SAM" id="MobiDB-lite"/>
    </source>
</evidence>
<dbReference type="AlphaFoldDB" id="A0A7E5A2E7"/>
<feature type="region of interest" description="Disordered" evidence="1">
    <location>
        <begin position="202"/>
        <end position="236"/>
    </location>
</feature>
<protein>
    <submittedName>
        <fullName evidence="3">FLYWCH-type domain-containing protein</fullName>
    </submittedName>
</protein>
<sequence length="498" mass="55661">MCKTATNKARRPYGALNIKTALVSPYQFMIDAKRRRDARMQCFALPGRPQGEKGVLSIWPGPYRPGNESTNPAMSADVPLTLNNILSMITSITHNNTEPSEPPTDPHGATVDKLKKVISLLQPAVDTLDALHRGGNFGDVAKLEMCIEKLFHAGALTCQARQSKTWENSNLENYVVEQINHFQQLTQQLVAKQMASLATTFSNGYTPEPSEPPRSPIVVELSDSPPPMNSLPDSTITISSSSENSFVEQVPASSSSASMPIPAENEECEEGLIFPTGVEVGYSESGKKPILLVQHPTIKDRLYVYRYMAKGSYRCISCGNMKQHRYAKLYQGVLYSNVHACLGKPKSACQREQIERKARFLGVSLPGLWELSHNEDPYPYPAYPKRRCDTRSQNPDDWDDLVEFSNYRMGLSERSPASLLIVYDNQDPNKAYEYVPNNRGSFRCYGCMRMGKHVLAKINEIRKVVQSASHMCEGLQRSECDELQAEREQRLLSQSASP</sequence>